<gene>
    <name evidence="1" type="ORF">FEM48_ZijujUnG0016300</name>
</gene>
<evidence type="ECO:0000313" key="2">
    <source>
        <dbReference type="Proteomes" id="UP000813462"/>
    </source>
</evidence>
<organism evidence="1 2">
    <name type="scientific">Ziziphus jujuba var. spinosa</name>
    <dbReference type="NCBI Taxonomy" id="714518"/>
    <lineage>
        <taxon>Eukaryota</taxon>
        <taxon>Viridiplantae</taxon>
        <taxon>Streptophyta</taxon>
        <taxon>Embryophyta</taxon>
        <taxon>Tracheophyta</taxon>
        <taxon>Spermatophyta</taxon>
        <taxon>Magnoliopsida</taxon>
        <taxon>eudicotyledons</taxon>
        <taxon>Gunneridae</taxon>
        <taxon>Pentapetalae</taxon>
        <taxon>rosids</taxon>
        <taxon>fabids</taxon>
        <taxon>Rosales</taxon>
        <taxon>Rhamnaceae</taxon>
        <taxon>Paliureae</taxon>
        <taxon>Ziziphus</taxon>
    </lineage>
</organism>
<proteinExistence type="predicted"/>
<reference evidence="1" key="1">
    <citation type="journal article" date="2021" name="Front. Plant Sci.">
        <title>Chromosome-Scale Genome Assembly for Chinese Sour Jujube and Insights Into Its Genome Evolution and Domestication Signature.</title>
        <authorList>
            <person name="Shen L.-Y."/>
            <person name="Luo H."/>
            <person name="Wang X.-L."/>
            <person name="Wang X.-M."/>
            <person name="Qiu X.-J."/>
            <person name="Liu H."/>
            <person name="Zhou S.-S."/>
            <person name="Jia K.-H."/>
            <person name="Nie S."/>
            <person name="Bao Y.-T."/>
            <person name="Zhang R.-G."/>
            <person name="Yun Q.-Z."/>
            <person name="Chai Y.-H."/>
            <person name="Lu J.-Y."/>
            <person name="Li Y."/>
            <person name="Zhao S.-W."/>
            <person name="Mao J.-F."/>
            <person name="Jia S.-G."/>
            <person name="Mao Y.-M."/>
        </authorList>
    </citation>
    <scope>NUCLEOTIDE SEQUENCE</scope>
    <source>
        <strain evidence="1">AT0</strain>
        <tissue evidence="1">Leaf</tissue>
    </source>
</reference>
<dbReference type="InterPro" id="IPR036770">
    <property type="entry name" value="Ankyrin_rpt-contain_sf"/>
</dbReference>
<name>A0A978U9V6_ZIZJJ</name>
<dbReference type="AlphaFoldDB" id="A0A978U9V6"/>
<protein>
    <submittedName>
        <fullName evidence="1">Uncharacterized protein</fullName>
    </submittedName>
</protein>
<sequence length="306" mass="34643">MCKYVVEAANPSLIGVRTKNTDTALFIAAINGNKEAFLYLHSVCSATSDSNLPNYHHYSYTRRSNSDLAYQIIHLYGDLVNSVNKKGLTPFHAKSSAFKSCSYNLGLWKRLIYQCIVVKELKFEDRKNVGSKLKLKNEQEGSSTSDVEIPIGNEDIVSQSTIPSNEMQGIFPASFDKFVKVLERIQMRTMYYMLSTKYNENRLAHSWGCSTNAMGNQMVEDLLKEEEIGSSKPLNLANRCVDFATTASSPEYSRHKWQTHIRKTTGIPGLFHLIAHRALFRIHGWLCSWLSSRPDFRKKISLGGLP</sequence>
<dbReference type="EMBL" id="JAEACU010000114">
    <property type="protein sequence ID" value="KAH7511411.1"/>
    <property type="molecule type" value="Genomic_DNA"/>
</dbReference>
<dbReference type="Proteomes" id="UP000813462">
    <property type="component" value="Unassembled WGS sequence"/>
</dbReference>
<accession>A0A978U9V6</accession>
<evidence type="ECO:0000313" key="1">
    <source>
        <dbReference type="EMBL" id="KAH7511411.1"/>
    </source>
</evidence>
<dbReference type="SUPFAM" id="SSF48403">
    <property type="entry name" value="Ankyrin repeat"/>
    <property type="match status" value="1"/>
</dbReference>
<comment type="caution">
    <text evidence="1">The sequence shown here is derived from an EMBL/GenBank/DDBJ whole genome shotgun (WGS) entry which is preliminary data.</text>
</comment>